<reference evidence="5" key="1">
    <citation type="submission" date="2018-05" db="EMBL/GenBank/DDBJ databases">
        <authorList>
            <person name="Lanie J.A."/>
            <person name="Ng W.-L."/>
            <person name="Kazmierczak K.M."/>
            <person name="Andrzejewski T.M."/>
            <person name="Davidsen T.M."/>
            <person name="Wayne K.J."/>
            <person name="Tettelin H."/>
            <person name="Glass J.I."/>
            <person name="Rusch D."/>
            <person name="Podicherti R."/>
            <person name="Tsui H.-C.T."/>
            <person name="Winkler M.E."/>
        </authorList>
    </citation>
    <scope>NUCLEOTIDE SEQUENCE</scope>
</reference>
<evidence type="ECO:0000256" key="3">
    <source>
        <dbReference type="ARBA" id="ARBA00022723"/>
    </source>
</evidence>
<dbReference type="PANTHER" id="PTHR42953:SF1">
    <property type="entry name" value="METAL-BINDING PROTEIN HI_0362-RELATED"/>
    <property type="match status" value="1"/>
</dbReference>
<dbReference type="GO" id="GO:0030001">
    <property type="term" value="P:metal ion transport"/>
    <property type="evidence" value="ECO:0007669"/>
    <property type="project" value="InterPro"/>
</dbReference>
<dbReference type="GO" id="GO:0046872">
    <property type="term" value="F:metal ion binding"/>
    <property type="evidence" value="ECO:0007669"/>
    <property type="project" value="UniProtKB-KW"/>
</dbReference>
<evidence type="ECO:0000256" key="4">
    <source>
        <dbReference type="ARBA" id="ARBA00022729"/>
    </source>
</evidence>
<dbReference type="AlphaFoldDB" id="A0A382ABT0"/>
<comment type="subcellular location">
    <subcellularLocation>
        <location evidence="1">Cell envelope</location>
    </subcellularLocation>
</comment>
<dbReference type="Gene3D" id="3.40.50.1980">
    <property type="entry name" value="Nitrogenase molybdenum iron protein domain"/>
    <property type="match status" value="3"/>
</dbReference>
<dbReference type="PANTHER" id="PTHR42953">
    <property type="entry name" value="HIGH-AFFINITY ZINC UPTAKE SYSTEM PROTEIN ZNUA-RELATED"/>
    <property type="match status" value="1"/>
</dbReference>
<evidence type="ECO:0000256" key="1">
    <source>
        <dbReference type="ARBA" id="ARBA00004196"/>
    </source>
</evidence>
<evidence type="ECO:0000256" key="2">
    <source>
        <dbReference type="ARBA" id="ARBA00022448"/>
    </source>
</evidence>
<name>A0A382ABT0_9ZZZZ</name>
<protein>
    <recommendedName>
        <fullName evidence="6">Zinc ABC transporter substrate-binding protein</fullName>
    </recommendedName>
</protein>
<dbReference type="GO" id="GO:0030313">
    <property type="term" value="C:cell envelope"/>
    <property type="evidence" value="ECO:0007669"/>
    <property type="project" value="UniProtKB-SubCell"/>
</dbReference>
<keyword evidence="3" id="KW-0479">Metal-binding</keyword>
<evidence type="ECO:0000313" key="5">
    <source>
        <dbReference type="EMBL" id="SVA98859.1"/>
    </source>
</evidence>
<dbReference type="InterPro" id="IPR006127">
    <property type="entry name" value="ZnuA-like"/>
</dbReference>
<keyword evidence="2" id="KW-0813">Transport</keyword>
<dbReference type="SUPFAM" id="SSF53807">
    <property type="entry name" value="Helical backbone' metal receptor"/>
    <property type="match status" value="1"/>
</dbReference>
<keyword evidence="4" id="KW-0732">Signal</keyword>
<organism evidence="5">
    <name type="scientific">marine metagenome</name>
    <dbReference type="NCBI Taxonomy" id="408172"/>
    <lineage>
        <taxon>unclassified sequences</taxon>
        <taxon>metagenomes</taxon>
        <taxon>ecological metagenomes</taxon>
    </lineage>
</organism>
<sequence>VRRLLTALLLTLSVALLAAACGSASRGNGILATTPLWAEITSAVACGHPIESLIPIGADPHAFEPSLSDRGRLDAALLLVATGGNLEGGLDDTLSATPTPVHHIVRDGADPHVWLDPVSVAEALPALAEALTEHAGLDPVSVEACRLDLDARLRVLDRDIGDRLATIPDDRRILVTDHATLGRFATRYHLRVLGTVLDSHSSMAQPGAHDLELLAEEMHSHGVTVVAVEEAGHDADSRRLAERTGATLVEIPLRLGPGGSATGSYEGMLRILAERLDDALRG</sequence>
<dbReference type="Pfam" id="PF01297">
    <property type="entry name" value="ZnuA"/>
    <property type="match status" value="1"/>
</dbReference>
<dbReference type="InterPro" id="IPR050492">
    <property type="entry name" value="Bact_metal-bind_prot9"/>
</dbReference>
<dbReference type="EMBL" id="UINC01024698">
    <property type="protein sequence ID" value="SVA98859.1"/>
    <property type="molecule type" value="Genomic_DNA"/>
</dbReference>
<gene>
    <name evidence="5" type="ORF">METZ01_LOCUS151713</name>
</gene>
<evidence type="ECO:0008006" key="6">
    <source>
        <dbReference type="Google" id="ProtNLM"/>
    </source>
</evidence>
<feature type="non-terminal residue" evidence="5">
    <location>
        <position position="1"/>
    </location>
</feature>
<proteinExistence type="predicted"/>
<accession>A0A382ABT0</accession>